<dbReference type="InParanoid" id="A0A0D2GLU9"/>
<evidence type="ECO:0000313" key="2">
    <source>
        <dbReference type="EMBL" id="KIX15672.1"/>
    </source>
</evidence>
<feature type="domain" description="Autotransporter" evidence="1">
    <location>
        <begin position="1060"/>
        <end position="1339"/>
    </location>
</feature>
<dbReference type="EMBL" id="AZAC01000002">
    <property type="protein sequence ID" value="KIX15672.1"/>
    <property type="molecule type" value="Genomic_DNA"/>
</dbReference>
<dbReference type="PROSITE" id="PS51208">
    <property type="entry name" value="AUTOTRANSPORTER"/>
    <property type="match status" value="1"/>
</dbReference>
<reference evidence="2 3" key="1">
    <citation type="submission" date="2013-11" db="EMBL/GenBank/DDBJ databases">
        <title>Metagenomic analysis of a methanogenic consortium involved in long chain n-alkane degradation.</title>
        <authorList>
            <person name="Davidova I.A."/>
            <person name="Callaghan A.V."/>
            <person name="Wawrik B."/>
            <person name="Pruitt S."/>
            <person name="Marks C."/>
            <person name="Duncan K.E."/>
            <person name="Suflita J.M."/>
        </authorList>
    </citation>
    <scope>NUCLEOTIDE SEQUENCE [LARGE SCALE GENOMIC DNA]</scope>
    <source>
        <strain evidence="2 3">SPR</strain>
    </source>
</reference>
<name>A0A0D2GLU9_9BACT</name>
<sequence length="1339" mass="139819">MSSHLIAPKVKTYCYLKLKNSLSSLMHKAKNLLTSKAKYAKLFLIILILFTIYPTTALTADFIVPPDVAGDLNGTNDNDNITINAGGGVLGFINGRQGSDRIENQGQVGDDIYGILNNTSVFSGFNRIINGGVVMGDVYGSLNLVDNSSGGGNTITNQSGGIIGGSILGSYNIGLYSASVHGNTVTNSGTVDDLLGSSNEGDYSSGGGHTVINNFRAMGIWGSENYGKYSSGGSNTIINDTSEIVFGIWGSENSGEHSQGGGNTITNDAPVFLFLYGSDNSGDYSSGGENNITNQGVVNNELMGSYNFGQYSSGGGNIITNNGFVIGVIIGSFNAGLGSSGGSNKIYNYGYVQDYDIYGSYNDAAGTSGGSNTIYNHNYIDGYLTGTYNAGDGSSGGDNIIYNYGEVWLDIEGTSNDVATGTGGGNQIFNYGTVYGSIYGTHNVVAGSSSGGAGNTITNNGTVKGGIYAGDADDTVHIQANSQVDGVVDGQQGADRLYLGLAGTLSLSQYNLKYLNFEQLGLDITSVTTLLGGPWTFDLGVIIHDTGTLTMDQAFTSSTVTNQGTATFSGNATVTGGLTNTGALTTFAELNTTSLDNSGTANLNGHTICTVSLTNTGTINGNTLLNSGTATLFGDTTFTGGITNSGTFTNTGTLSGNSLDNTGTVNLDGNTTFTGEITNSGSLGNTGNLNGTTLVNYGTANLSGTSAFTGGITNSNYLANTGTLSANSLGNSGTASLDGVATFTGNIANRGTLIASGRVSASNLINQGKAFITGTLYAGSLTNSGYTSISGTANISRNTTNSGALKVNGNLNTGSLVNTGSLSGTGVIRSQINNQGTISPGNSIGTLSVVNSVTFEPGSILQAELASDYSCDLLKVTGTVTINHGTISTRIPQVLYENGASWSIITATNGINGIFDNIDDQINSQVLSLTQGADNSALRLVINRKSYGDFASGGAAETGRNLDTLVPFARGEMADLLLTMDFDLDADQIGRILNTLSPEMYTAFTAASLKAGGLFDQSISRRLEELALRQAFSLKPNQAENSPIQLAAAGTIALPTMEQTPRQGWSFWGKGLGLWADKDGTDGYLDRSQTTGGASLGADYMLTNRLLIGLAAGATSTDLSWNKSDYQGDINAIHTGFYTQANLEDFFARFVASYARLTSNAKRPVGFPGMTNTTENDFEADLYSAGLALGYQARFGAWLLEPLAGLNYQHLNEEGFTEKGAGLLNLDIATRETDSLHSNLGLKLSRLCRFNNWEILPSLQISWQHRFSDERPSLDANFTDYASNPFTVHGADFNDNTAIANLGLTASLTQSFLFFADYRLAMADNYQDQALSAGLMVRF</sequence>
<accession>A0A0D2GLU9</accession>
<dbReference type="Gene3D" id="2.40.128.130">
    <property type="entry name" value="Autotransporter beta-domain"/>
    <property type="match status" value="1"/>
</dbReference>
<gene>
    <name evidence="2" type="ORF">X474_01910</name>
</gene>
<dbReference type="InterPro" id="IPR005546">
    <property type="entry name" value="Autotransporte_beta"/>
</dbReference>
<organism evidence="2 3">
    <name type="scientific">Dethiosulfatarculus sandiegensis</name>
    <dbReference type="NCBI Taxonomy" id="1429043"/>
    <lineage>
        <taxon>Bacteria</taxon>
        <taxon>Pseudomonadati</taxon>
        <taxon>Thermodesulfobacteriota</taxon>
        <taxon>Desulfarculia</taxon>
        <taxon>Desulfarculales</taxon>
        <taxon>Desulfarculaceae</taxon>
        <taxon>Dethiosulfatarculus</taxon>
    </lineage>
</organism>
<protein>
    <recommendedName>
        <fullName evidence="1">Autotransporter domain-containing protein</fullName>
    </recommendedName>
</protein>
<comment type="caution">
    <text evidence="2">The sequence shown here is derived from an EMBL/GenBank/DDBJ whole genome shotgun (WGS) entry which is preliminary data.</text>
</comment>
<dbReference type="STRING" id="1429043.X474_01910"/>
<keyword evidence="3" id="KW-1185">Reference proteome</keyword>
<proteinExistence type="predicted"/>
<dbReference type="Pfam" id="PF03797">
    <property type="entry name" value="Autotransporter"/>
    <property type="match status" value="1"/>
</dbReference>
<evidence type="ECO:0000313" key="3">
    <source>
        <dbReference type="Proteomes" id="UP000032233"/>
    </source>
</evidence>
<dbReference type="SMART" id="SM00869">
    <property type="entry name" value="Autotransporter"/>
    <property type="match status" value="1"/>
</dbReference>
<dbReference type="Proteomes" id="UP000032233">
    <property type="component" value="Unassembled WGS sequence"/>
</dbReference>
<dbReference type="InterPro" id="IPR036709">
    <property type="entry name" value="Autotransporte_beta_dom_sf"/>
</dbReference>
<evidence type="ECO:0000259" key="1">
    <source>
        <dbReference type="PROSITE" id="PS51208"/>
    </source>
</evidence>
<dbReference type="OrthoDB" id="5318987at2"/>
<dbReference type="SUPFAM" id="SSF103515">
    <property type="entry name" value="Autotransporter"/>
    <property type="match status" value="1"/>
</dbReference>
<dbReference type="PATRIC" id="fig|1429043.3.peg.401"/>